<sequence>MDANSTFSLRLLSLTKDLRQEILKRLKRPEILCLRAVSQSFRNTIPLPPKPISPHPELVIPFCTHPDSSTPIQLLLTVSTVYAIQPIETTTNGDDQTNTWIVRLEELSSGVVRVKDTLYKFKQREVLSELPRSLNMLDYRVQELSKVFGLVPVASEGGNRNIYLKKVVVSSYPDESNSGFTLLALTGQGIIIAWRKGDHIWNYIAIEGVDETPKFEDIVYYNSKFYAVLSTCRVVTIDPLTLEVTKLKFRIEGYMPTVTGSRFLVKSSKDLFWICKCWSFLPAIDPGAYGTYVAIIKLDEKNNQWIQVNNELEDEVLFIGEDCSFSLPGKGYTPCKPNTVYFIDEELAERGDRPGTDIGILEVDSLTAKPIYAFPGYSKIFWPPPPWVRQNESSSSSTDHE</sequence>
<reference evidence="1 2" key="1">
    <citation type="journal article" date="2023" name="Science">
        <title>Complex scaffold remodeling in plant triterpene biosynthesis.</title>
        <authorList>
            <person name="De La Pena R."/>
            <person name="Hodgson H."/>
            <person name="Liu J.C."/>
            <person name="Stephenson M.J."/>
            <person name="Martin A.C."/>
            <person name="Owen C."/>
            <person name="Harkess A."/>
            <person name="Leebens-Mack J."/>
            <person name="Jimenez L.E."/>
            <person name="Osbourn A."/>
            <person name="Sattely E.S."/>
        </authorList>
    </citation>
    <scope>NUCLEOTIDE SEQUENCE [LARGE SCALE GENOMIC DNA]</scope>
    <source>
        <strain evidence="2">cv. JPN11</strain>
        <tissue evidence="1">Leaf</tissue>
    </source>
</reference>
<protein>
    <submittedName>
        <fullName evidence="1">F-box protein SKIP23-like</fullName>
    </submittedName>
</protein>
<proteinExistence type="predicted"/>
<dbReference type="EMBL" id="CM051400">
    <property type="protein sequence ID" value="KAJ4714175.1"/>
    <property type="molecule type" value="Genomic_DNA"/>
</dbReference>
<dbReference type="Proteomes" id="UP001164539">
    <property type="component" value="Chromosome 7"/>
</dbReference>
<keyword evidence="2" id="KW-1185">Reference proteome</keyword>
<organism evidence="1 2">
    <name type="scientific">Melia azedarach</name>
    <name type="common">Chinaberry tree</name>
    <dbReference type="NCBI Taxonomy" id="155640"/>
    <lineage>
        <taxon>Eukaryota</taxon>
        <taxon>Viridiplantae</taxon>
        <taxon>Streptophyta</taxon>
        <taxon>Embryophyta</taxon>
        <taxon>Tracheophyta</taxon>
        <taxon>Spermatophyta</taxon>
        <taxon>Magnoliopsida</taxon>
        <taxon>eudicotyledons</taxon>
        <taxon>Gunneridae</taxon>
        <taxon>Pentapetalae</taxon>
        <taxon>rosids</taxon>
        <taxon>malvids</taxon>
        <taxon>Sapindales</taxon>
        <taxon>Meliaceae</taxon>
        <taxon>Melia</taxon>
    </lineage>
</organism>
<evidence type="ECO:0000313" key="2">
    <source>
        <dbReference type="Proteomes" id="UP001164539"/>
    </source>
</evidence>
<evidence type="ECO:0000313" key="1">
    <source>
        <dbReference type="EMBL" id="KAJ4714175.1"/>
    </source>
</evidence>
<gene>
    <name evidence="1" type="ORF">OWV82_012700</name>
</gene>
<accession>A0ACC1XRZ6</accession>
<comment type="caution">
    <text evidence="1">The sequence shown here is derived from an EMBL/GenBank/DDBJ whole genome shotgun (WGS) entry which is preliminary data.</text>
</comment>
<name>A0ACC1XRZ6_MELAZ</name>